<dbReference type="SMART" id="SM00267">
    <property type="entry name" value="GGDEF"/>
    <property type="match status" value="1"/>
</dbReference>
<evidence type="ECO:0000256" key="3">
    <source>
        <dbReference type="ARBA" id="ARBA00034247"/>
    </source>
</evidence>
<dbReference type="EC" id="2.7.7.65" evidence="2"/>
<reference evidence="7 8" key="1">
    <citation type="submission" date="2014-11" db="EMBL/GenBank/DDBJ databases">
        <title>Genome sequencing of Pantoea rodasii ND03.</title>
        <authorList>
            <person name="Muhamad Yunos N.Y."/>
            <person name="Chan K.-G."/>
        </authorList>
    </citation>
    <scope>NUCLEOTIDE SEQUENCE [LARGE SCALE GENOMIC DNA]</scope>
    <source>
        <strain evidence="7 8">ND03</strain>
    </source>
</reference>
<comment type="pathway">
    <text evidence="1">Purine metabolism; 3',5'-cyclic di-GMP biosynthesis.</text>
</comment>
<comment type="caution">
    <text evidence="7">The sequence shown here is derived from an EMBL/GenBank/DDBJ whole genome shotgun (WGS) entry which is preliminary data.</text>
</comment>
<keyword evidence="4" id="KW-0812">Transmembrane</keyword>
<organism evidence="7 8">
    <name type="scientific">Pantoea rodasii</name>
    <dbReference type="NCBI Taxonomy" id="1076549"/>
    <lineage>
        <taxon>Bacteria</taxon>
        <taxon>Pseudomonadati</taxon>
        <taxon>Pseudomonadota</taxon>
        <taxon>Gammaproteobacteria</taxon>
        <taxon>Enterobacterales</taxon>
        <taxon>Erwiniaceae</taxon>
        <taxon>Pantoea</taxon>
    </lineage>
</organism>
<dbReference type="PANTHER" id="PTHR45138:SF9">
    <property type="entry name" value="DIGUANYLATE CYCLASE DGCM-RELATED"/>
    <property type="match status" value="1"/>
</dbReference>
<dbReference type="Pfam" id="PF00990">
    <property type="entry name" value="GGDEF"/>
    <property type="match status" value="1"/>
</dbReference>
<protein>
    <recommendedName>
        <fullName evidence="2">diguanylate cyclase</fullName>
        <ecNumber evidence="2">2.7.7.65</ecNumber>
    </recommendedName>
</protein>
<keyword evidence="4" id="KW-1133">Transmembrane helix</keyword>
<evidence type="ECO:0000256" key="2">
    <source>
        <dbReference type="ARBA" id="ARBA00012528"/>
    </source>
</evidence>
<dbReference type="GO" id="GO:0016020">
    <property type="term" value="C:membrane"/>
    <property type="evidence" value="ECO:0007669"/>
    <property type="project" value="InterPro"/>
</dbReference>
<dbReference type="InterPro" id="IPR000160">
    <property type="entry name" value="GGDEF_dom"/>
</dbReference>
<dbReference type="PROSITE" id="PS50887">
    <property type="entry name" value="GGDEF"/>
    <property type="match status" value="1"/>
</dbReference>
<evidence type="ECO:0000259" key="6">
    <source>
        <dbReference type="PROSITE" id="PS50887"/>
    </source>
</evidence>
<comment type="catalytic activity">
    <reaction evidence="3">
        <text>2 GTP = 3',3'-c-di-GMP + 2 diphosphate</text>
        <dbReference type="Rhea" id="RHEA:24898"/>
        <dbReference type="ChEBI" id="CHEBI:33019"/>
        <dbReference type="ChEBI" id="CHEBI:37565"/>
        <dbReference type="ChEBI" id="CHEBI:58805"/>
        <dbReference type="EC" id="2.7.7.65"/>
    </reaction>
</comment>
<dbReference type="GO" id="GO:0007165">
    <property type="term" value="P:signal transduction"/>
    <property type="evidence" value="ECO:0007669"/>
    <property type="project" value="InterPro"/>
</dbReference>
<name>A0A0B1R556_9GAMM</name>
<gene>
    <name evidence="7" type="ORF">QU24_20535</name>
</gene>
<dbReference type="InterPro" id="IPR050469">
    <property type="entry name" value="Diguanylate_Cyclase"/>
</dbReference>
<dbReference type="PANTHER" id="PTHR45138">
    <property type="entry name" value="REGULATORY COMPONENTS OF SENSORY TRANSDUCTION SYSTEM"/>
    <property type="match status" value="1"/>
</dbReference>
<dbReference type="RefSeq" id="WP_039334972.1">
    <property type="nucleotide sequence ID" value="NZ_JTJJ01000090.1"/>
</dbReference>
<dbReference type="Gene3D" id="6.10.340.10">
    <property type="match status" value="1"/>
</dbReference>
<feature type="transmembrane region" description="Helical" evidence="4">
    <location>
        <begin position="21"/>
        <end position="44"/>
    </location>
</feature>
<dbReference type="PROSITE" id="PS50885">
    <property type="entry name" value="HAMP"/>
    <property type="match status" value="1"/>
</dbReference>
<dbReference type="InterPro" id="IPR033417">
    <property type="entry name" value="CHASE8"/>
</dbReference>
<dbReference type="InterPro" id="IPR003660">
    <property type="entry name" value="HAMP_dom"/>
</dbReference>
<evidence type="ECO:0000259" key="5">
    <source>
        <dbReference type="PROSITE" id="PS50885"/>
    </source>
</evidence>
<evidence type="ECO:0000313" key="7">
    <source>
        <dbReference type="EMBL" id="KHJ66210.1"/>
    </source>
</evidence>
<evidence type="ECO:0000313" key="8">
    <source>
        <dbReference type="Proteomes" id="UP000030853"/>
    </source>
</evidence>
<feature type="domain" description="HAMP" evidence="5">
    <location>
        <begin position="181"/>
        <end position="234"/>
    </location>
</feature>
<dbReference type="Gene3D" id="3.30.70.270">
    <property type="match status" value="1"/>
</dbReference>
<keyword evidence="4" id="KW-0472">Membrane</keyword>
<dbReference type="AlphaFoldDB" id="A0A0B1R556"/>
<feature type="domain" description="GGDEF" evidence="6">
    <location>
        <begin position="276"/>
        <end position="404"/>
    </location>
</feature>
<dbReference type="SUPFAM" id="SSF55073">
    <property type="entry name" value="Nucleotide cyclase"/>
    <property type="match status" value="1"/>
</dbReference>
<dbReference type="EMBL" id="JTJJ01000090">
    <property type="protein sequence ID" value="KHJ66210.1"/>
    <property type="molecule type" value="Genomic_DNA"/>
</dbReference>
<evidence type="ECO:0000256" key="1">
    <source>
        <dbReference type="ARBA" id="ARBA00004665"/>
    </source>
</evidence>
<evidence type="ECO:0000256" key="4">
    <source>
        <dbReference type="SAM" id="Phobius"/>
    </source>
</evidence>
<dbReference type="Pfam" id="PF17152">
    <property type="entry name" value="CHASE8"/>
    <property type="match status" value="1"/>
</dbReference>
<dbReference type="InterPro" id="IPR043128">
    <property type="entry name" value="Rev_trsase/Diguanyl_cyclase"/>
</dbReference>
<dbReference type="Proteomes" id="UP000030853">
    <property type="component" value="Unassembled WGS sequence"/>
</dbReference>
<sequence length="404" mass="45038">MKFEKNKNEKSSIRIKLRKISIINSAVILLLCWLLLSSTSLLFIKRYEKRNLELIAATLSNSLTAATVFEDSYDAHKKIATLGNEGMFASAKLVTDDQTVLVNWQDQQQQSGWYQNFLREWIYARPLSVNINHSENVVGTLTLVGTVTGAADFIRYSVMILTSGMICVLVVASLLSAFLHRGILVSLRNITSSIHYVIRSGDFSLRIPESRTKEFQLFSEDLNSLLAEMQSLQASLLRDNRSLAAKALEDPLTGLANRAAFVAQLTSLLDKQLAQEQFVLLFLDGDRFKSINDNWGHAAGDEVLRAIGSRLASLAYKQDLVARLGGDEFAMLITSRATEPQLQLLTEEIRSAIAQKIMIAEGTPITTSVTIGYAWSQHGDTVESILERADMNMYKNKGINKVRI</sequence>
<dbReference type="GO" id="GO:0052621">
    <property type="term" value="F:diguanylate cyclase activity"/>
    <property type="evidence" value="ECO:0007669"/>
    <property type="project" value="UniProtKB-EC"/>
</dbReference>
<dbReference type="InterPro" id="IPR029787">
    <property type="entry name" value="Nucleotide_cyclase"/>
</dbReference>
<accession>A0A0B1R556</accession>
<proteinExistence type="predicted"/>
<dbReference type="NCBIfam" id="TIGR00254">
    <property type="entry name" value="GGDEF"/>
    <property type="match status" value="1"/>
</dbReference>
<feature type="transmembrane region" description="Helical" evidence="4">
    <location>
        <begin position="153"/>
        <end position="179"/>
    </location>
</feature>
<dbReference type="CDD" id="cd01949">
    <property type="entry name" value="GGDEF"/>
    <property type="match status" value="1"/>
</dbReference>